<reference evidence="2 3" key="1">
    <citation type="journal article" date="2016" name="Mol. Biol. Evol.">
        <title>Comparative Genomics of Early-Diverging Mushroom-Forming Fungi Provides Insights into the Origins of Lignocellulose Decay Capabilities.</title>
        <authorList>
            <person name="Nagy L.G."/>
            <person name="Riley R."/>
            <person name="Tritt A."/>
            <person name="Adam C."/>
            <person name="Daum C."/>
            <person name="Floudas D."/>
            <person name="Sun H."/>
            <person name="Yadav J.S."/>
            <person name="Pangilinan J."/>
            <person name="Larsson K.H."/>
            <person name="Matsuura K."/>
            <person name="Barry K."/>
            <person name="Labutti K."/>
            <person name="Kuo R."/>
            <person name="Ohm R.A."/>
            <person name="Bhattacharya S.S."/>
            <person name="Shirouzu T."/>
            <person name="Yoshinaga Y."/>
            <person name="Martin F.M."/>
            <person name="Grigoriev I.V."/>
            <person name="Hibbett D.S."/>
        </authorList>
    </citation>
    <scope>NUCLEOTIDE SEQUENCE [LARGE SCALE GENOMIC DNA]</scope>
    <source>
        <strain evidence="2 3">CBS 109695</strain>
    </source>
</reference>
<gene>
    <name evidence="2" type="ORF">FIBSPDRAFT_250249</name>
</gene>
<evidence type="ECO:0000313" key="2">
    <source>
        <dbReference type="EMBL" id="KZP08982.1"/>
    </source>
</evidence>
<keyword evidence="3" id="KW-1185">Reference proteome</keyword>
<feature type="compositionally biased region" description="Acidic residues" evidence="1">
    <location>
        <begin position="11"/>
        <end position="21"/>
    </location>
</feature>
<dbReference type="AlphaFoldDB" id="A0A165XX21"/>
<organism evidence="2 3">
    <name type="scientific">Athelia psychrophila</name>
    <dbReference type="NCBI Taxonomy" id="1759441"/>
    <lineage>
        <taxon>Eukaryota</taxon>
        <taxon>Fungi</taxon>
        <taxon>Dikarya</taxon>
        <taxon>Basidiomycota</taxon>
        <taxon>Agaricomycotina</taxon>
        <taxon>Agaricomycetes</taxon>
        <taxon>Agaricomycetidae</taxon>
        <taxon>Atheliales</taxon>
        <taxon>Atheliaceae</taxon>
        <taxon>Athelia</taxon>
    </lineage>
</organism>
<dbReference type="EMBL" id="KV417710">
    <property type="protein sequence ID" value="KZP08982.1"/>
    <property type="molecule type" value="Genomic_DNA"/>
</dbReference>
<dbReference type="Proteomes" id="UP000076532">
    <property type="component" value="Unassembled WGS sequence"/>
</dbReference>
<feature type="region of interest" description="Disordered" evidence="1">
    <location>
        <begin position="1"/>
        <end position="21"/>
    </location>
</feature>
<name>A0A165XX21_9AGAM</name>
<proteinExistence type="predicted"/>
<evidence type="ECO:0000313" key="3">
    <source>
        <dbReference type="Proteomes" id="UP000076532"/>
    </source>
</evidence>
<protein>
    <submittedName>
        <fullName evidence="2">Uncharacterized protein</fullName>
    </submittedName>
</protein>
<accession>A0A165XX21</accession>
<sequence>MDRASHSDVVEPVEDEPNDADDAQTMLVIDCAGDVFVIRVCPSGTRCFVVGTCQTEWYRSLAINTQAFACAVLFGASSSSSFSMPVTAKVHSARLLSQSPDAPALFTYPRHNLLAFAPPK</sequence>
<evidence type="ECO:0000256" key="1">
    <source>
        <dbReference type="SAM" id="MobiDB-lite"/>
    </source>
</evidence>